<feature type="region of interest" description="Disordered" evidence="1">
    <location>
        <begin position="554"/>
        <end position="632"/>
    </location>
</feature>
<dbReference type="InterPro" id="IPR036047">
    <property type="entry name" value="F-box-like_dom_sf"/>
</dbReference>
<dbReference type="InParanoid" id="A0A409WP38"/>
<feature type="non-terminal residue" evidence="3">
    <location>
        <position position="632"/>
    </location>
</feature>
<dbReference type="Pfam" id="PF12937">
    <property type="entry name" value="F-box-like"/>
    <property type="match status" value="1"/>
</dbReference>
<proteinExistence type="predicted"/>
<feature type="compositionally biased region" description="Polar residues" evidence="1">
    <location>
        <begin position="614"/>
        <end position="623"/>
    </location>
</feature>
<feature type="compositionally biased region" description="Polar residues" evidence="1">
    <location>
        <begin position="592"/>
        <end position="601"/>
    </location>
</feature>
<dbReference type="OrthoDB" id="5354526at2759"/>
<reference evidence="3 4" key="1">
    <citation type="journal article" date="2018" name="Evol. Lett.">
        <title>Horizontal gene cluster transfer increased hallucinogenic mushroom diversity.</title>
        <authorList>
            <person name="Reynolds H.T."/>
            <person name="Vijayakumar V."/>
            <person name="Gluck-Thaler E."/>
            <person name="Korotkin H.B."/>
            <person name="Matheny P.B."/>
            <person name="Slot J.C."/>
        </authorList>
    </citation>
    <scope>NUCLEOTIDE SEQUENCE [LARGE SCALE GENOMIC DNA]</scope>
    <source>
        <strain evidence="3 4">2631</strain>
    </source>
</reference>
<protein>
    <recommendedName>
        <fullName evidence="2">F-box domain-containing protein</fullName>
    </recommendedName>
</protein>
<feature type="compositionally biased region" description="Acidic residues" evidence="1">
    <location>
        <begin position="561"/>
        <end position="575"/>
    </location>
</feature>
<dbReference type="SMART" id="SM00256">
    <property type="entry name" value="FBOX"/>
    <property type="match status" value="1"/>
</dbReference>
<accession>A0A409WP38</accession>
<dbReference type="InterPro" id="IPR001810">
    <property type="entry name" value="F-box_dom"/>
</dbReference>
<evidence type="ECO:0000313" key="3">
    <source>
        <dbReference type="EMBL" id="PPQ80274.1"/>
    </source>
</evidence>
<name>A0A409WP38_PSICY</name>
<dbReference type="EMBL" id="NHYD01003338">
    <property type="protein sequence ID" value="PPQ80274.1"/>
    <property type="molecule type" value="Genomic_DNA"/>
</dbReference>
<dbReference type="Proteomes" id="UP000283269">
    <property type="component" value="Unassembled WGS sequence"/>
</dbReference>
<dbReference type="SUPFAM" id="SSF81383">
    <property type="entry name" value="F-box domain"/>
    <property type="match status" value="1"/>
</dbReference>
<evidence type="ECO:0000259" key="2">
    <source>
        <dbReference type="PROSITE" id="PS50181"/>
    </source>
</evidence>
<evidence type="ECO:0000313" key="4">
    <source>
        <dbReference type="Proteomes" id="UP000283269"/>
    </source>
</evidence>
<feature type="domain" description="F-box" evidence="2">
    <location>
        <begin position="3"/>
        <end position="60"/>
    </location>
</feature>
<keyword evidence="4" id="KW-1185">Reference proteome</keyword>
<sequence>MKQMDSMLIPNDIFIEIFTHLSPADLAVIVRVCQQFRDLGQGQLLRELRWVRSKATWKNLEAWERCKWNGPELMMPRKVTVGVGFDFGTGYYDIAVRYTFIFIFFIYPFNGRTGYDNATLQMTRKMRLYDALYTQLPRFEQLQTLVLDSTVVSLHTYYVLGGMRALRTLSLVNCTYIRLADKFRDQIAAVRELAESKLGICSSSGWRVGSLDPMSSSLSNTAAPMIAAPTRLEWSGSRAEWAANMHIPSEYPFERPDITALVLDRIHSGESTGGNDWDQERNAFHPMGLVFARGLEKLRVVWTPGAAEAWAFAWATYGEDGGDAPWSCSGIAKWTGVLDNIKDLDVTFPMLTRDLVNSFVAFVGCCTRTDILSTGKGKGKRKGGEIGRGPRIRLVVERHNFSEQDVGTVLIPVAGVWSYEGPLAFARTFLDVSGVEVDGSDDENVNTNANTNTDRRLRKVVMTESLELPALLRGLKDLPKSVQSLEVRMQTWDVEVLLAVRELFQDMRKLVVWYGGGEFGEDFFATLGANILSDLTNLTMLKLVRDTLYVQQQINSSNSTTDDEDDEDGDGDGEGGDGLFGGDTGAEDDGPSTLSPLSHSQARSRTKRKPKPLLQSQEQSLMNRNGLRDYLA</sequence>
<gene>
    <name evidence="3" type="ORF">CVT25_003695</name>
</gene>
<dbReference type="PROSITE" id="PS50181">
    <property type="entry name" value="FBOX"/>
    <property type="match status" value="1"/>
</dbReference>
<evidence type="ECO:0000256" key="1">
    <source>
        <dbReference type="SAM" id="MobiDB-lite"/>
    </source>
</evidence>
<comment type="caution">
    <text evidence="3">The sequence shown here is derived from an EMBL/GenBank/DDBJ whole genome shotgun (WGS) entry which is preliminary data.</text>
</comment>
<dbReference type="AlphaFoldDB" id="A0A409WP38"/>
<organism evidence="3 4">
    <name type="scientific">Psilocybe cyanescens</name>
    <dbReference type="NCBI Taxonomy" id="93625"/>
    <lineage>
        <taxon>Eukaryota</taxon>
        <taxon>Fungi</taxon>
        <taxon>Dikarya</taxon>
        <taxon>Basidiomycota</taxon>
        <taxon>Agaricomycotina</taxon>
        <taxon>Agaricomycetes</taxon>
        <taxon>Agaricomycetidae</taxon>
        <taxon>Agaricales</taxon>
        <taxon>Agaricineae</taxon>
        <taxon>Strophariaceae</taxon>
        <taxon>Psilocybe</taxon>
    </lineage>
</organism>
<dbReference type="STRING" id="93625.A0A409WP38"/>
<feature type="compositionally biased region" description="Basic residues" evidence="1">
    <location>
        <begin position="602"/>
        <end position="611"/>
    </location>
</feature>
<dbReference type="CDD" id="cd09917">
    <property type="entry name" value="F-box_SF"/>
    <property type="match status" value="1"/>
</dbReference>